<dbReference type="NCBIfam" id="TIGR00481">
    <property type="entry name" value="YbhB/YbcL family Raf kinase inhibitor-like protein"/>
    <property type="match status" value="1"/>
</dbReference>
<evidence type="ECO:0000313" key="4">
    <source>
        <dbReference type="Proteomes" id="UP000011087"/>
    </source>
</evidence>
<keyword evidence="4" id="KW-1185">Reference proteome</keyword>
<dbReference type="Gene3D" id="3.90.280.10">
    <property type="entry name" value="PEBP-like"/>
    <property type="match status" value="1"/>
</dbReference>
<organism evidence="2">
    <name type="scientific">Guillardia theta (strain CCMP2712)</name>
    <name type="common">Cryptophyte</name>
    <dbReference type="NCBI Taxonomy" id="905079"/>
    <lineage>
        <taxon>Eukaryota</taxon>
        <taxon>Cryptophyceae</taxon>
        <taxon>Pyrenomonadales</taxon>
        <taxon>Geminigeraceae</taxon>
        <taxon>Guillardia</taxon>
    </lineage>
</organism>
<dbReference type="PaxDb" id="55529-EKX54782"/>
<dbReference type="InterPro" id="IPR005247">
    <property type="entry name" value="YbhB_YbcL/LppC-like"/>
</dbReference>
<dbReference type="EnsemblProtists" id="EKX54782">
    <property type="protein sequence ID" value="EKX54782"/>
    <property type="gene ID" value="GUITHDRAFT_131793"/>
</dbReference>
<keyword evidence="1" id="KW-0732">Signal</keyword>
<reference evidence="4" key="2">
    <citation type="submission" date="2012-11" db="EMBL/GenBank/DDBJ databases">
        <authorList>
            <person name="Kuo A."/>
            <person name="Curtis B.A."/>
            <person name="Tanifuji G."/>
            <person name="Burki F."/>
            <person name="Gruber A."/>
            <person name="Irimia M."/>
            <person name="Maruyama S."/>
            <person name="Arias M.C."/>
            <person name="Ball S.G."/>
            <person name="Gile G.H."/>
            <person name="Hirakawa Y."/>
            <person name="Hopkins J.F."/>
            <person name="Rensing S.A."/>
            <person name="Schmutz J."/>
            <person name="Symeonidi A."/>
            <person name="Elias M."/>
            <person name="Eveleigh R.J."/>
            <person name="Herman E.K."/>
            <person name="Klute M.J."/>
            <person name="Nakayama T."/>
            <person name="Obornik M."/>
            <person name="Reyes-Prieto A."/>
            <person name="Armbrust E.V."/>
            <person name="Aves S.J."/>
            <person name="Beiko R.G."/>
            <person name="Coutinho P."/>
            <person name="Dacks J.B."/>
            <person name="Durnford D.G."/>
            <person name="Fast N.M."/>
            <person name="Green B.R."/>
            <person name="Grisdale C."/>
            <person name="Hempe F."/>
            <person name="Henrissat B."/>
            <person name="Hoppner M.P."/>
            <person name="Ishida K.-I."/>
            <person name="Kim E."/>
            <person name="Koreny L."/>
            <person name="Kroth P.G."/>
            <person name="Liu Y."/>
            <person name="Malik S.-B."/>
            <person name="Maier U.G."/>
            <person name="McRose D."/>
            <person name="Mock T."/>
            <person name="Neilson J.A."/>
            <person name="Onodera N.T."/>
            <person name="Poole A.M."/>
            <person name="Pritham E.J."/>
            <person name="Richards T.A."/>
            <person name="Rocap G."/>
            <person name="Roy S.W."/>
            <person name="Sarai C."/>
            <person name="Schaack S."/>
            <person name="Shirato S."/>
            <person name="Slamovits C.H."/>
            <person name="Spencer D.F."/>
            <person name="Suzuki S."/>
            <person name="Worden A.Z."/>
            <person name="Zauner S."/>
            <person name="Barry K."/>
            <person name="Bell C."/>
            <person name="Bharti A.K."/>
            <person name="Crow J.A."/>
            <person name="Grimwood J."/>
            <person name="Kramer R."/>
            <person name="Lindquist E."/>
            <person name="Lucas S."/>
            <person name="Salamov A."/>
            <person name="McFadden G.I."/>
            <person name="Lane C.E."/>
            <person name="Keeling P.J."/>
            <person name="Gray M.W."/>
            <person name="Grigoriev I.V."/>
            <person name="Archibald J.M."/>
        </authorList>
    </citation>
    <scope>NUCLEOTIDE SEQUENCE</scope>
    <source>
        <strain evidence="4">CCMP2712</strain>
    </source>
</reference>
<reference evidence="3" key="3">
    <citation type="submission" date="2015-06" db="UniProtKB">
        <authorList>
            <consortium name="EnsemblProtists"/>
        </authorList>
    </citation>
    <scope>IDENTIFICATION</scope>
</reference>
<dbReference type="PANTHER" id="PTHR30289">
    <property type="entry name" value="UNCHARACTERIZED PROTEIN YBCL-RELATED"/>
    <property type="match status" value="1"/>
</dbReference>
<dbReference type="GeneID" id="17311817"/>
<evidence type="ECO:0000256" key="1">
    <source>
        <dbReference type="SAM" id="SignalP"/>
    </source>
</evidence>
<dbReference type="PANTHER" id="PTHR30289:SF1">
    <property type="entry name" value="PEBP (PHOSPHATIDYLETHANOLAMINE-BINDING PROTEIN) FAMILY PROTEIN"/>
    <property type="match status" value="1"/>
</dbReference>
<dbReference type="Pfam" id="PF01161">
    <property type="entry name" value="PBP"/>
    <property type="match status" value="1"/>
</dbReference>
<dbReference type="AlphaFoldDB" id="L1K2J4"/>
<dbReference type="Proteomes" id="UP000011087">
    <property type="component" value="Unassembled WGS sequence"/>
</dbReference>
<protein>
    <recommendedName>
        <fullName evidence="5">Phosphatidylethanolamine-binding protein</fullName>
    </recommendedName>
</protein>
<dbReference type="KEGG" id="gtt:GUITHDRAFT_131793"/>
<name>L1K2J4_GUITC</name>
<sequence>MSFARSCLLLIASLASLAHGKRQLSPSNMTISSKYFHHNSEIPAYFTCDGPNVSPQLSWSSPPGAQSFVLLMKDTSSLAKKTERIHWIGWDIQGNGVDNDARLPMEGNSDFEQTAGYRGPCPPKGDSHHTYSIELFALNVSTLGTRLKMWSKWNDVRKEMRRHLIDKASFTFLYKRGAAMVNLPAPVAERRESMVLTMNFLVNPSVFVKSDARSKREQISEIEEKLDAACDSNHYMNHPFPPRQISHACQYLLSEFEEAGKAFMHPKGDDRMLELCMQMTGVCRGYDPEQIPLLGREGAAEDVDEMGRRWVRQAKCSQGYKEVDGACVRAEEG</sequence>
<feature type="chain" id="PRO_5008772086" description="Phosphatidylethanolamine-binding protein" evidence="1">
    <location>
        <begin position="21"/>
        <end position="333"/>
    </location>
</feature>
<evidence type="ECO:0008006" key="5">
    <source>
        <dbReference type="Google" id="ProtNLM"/>
    </source>
</evidence>
<evidence type="ECO:0000313" key="3">
    <source>
        <dbReference type="EnsemblProtists" id="EKX54782"/>
    </source>
</evidence>
<dbReference type="HOGENOM" id="CLU_835348_0_0_1"/>
<gene>
    <name evidence="2" type="ORF">GUITHDRAFT_131793</name>
</gene>
<dbReference type="EMBL" id="JH992966">
    <property type="protein sequence ID" value="EKX54782.1"/>
    <property type="molecule type" value="Genomic_DNA"/>
</dbReference>
<evidence type="ECO:0000313" key="2">
    <source>
        <dbReference type="EMBL" id="EKX54782.1"/>
    </source>
</evidence>
<dbReference type="SUPFAM" id="SSF49777">
    <property type="entry name" value="PEBP-like"/>
    <property type="match status" value="1"/>
</dbReference>
<dbReference type="InterPro" id="IPR036610">
    <property type="entry name" value="PEBP-like_sf"/>
</dbReference>
<accession>L1K2J4</accession>
<dbReference type="CDD" id="cd00865">
    <property type="entry name" value="PEBP_bact_arch"/>
    <property type="match status" value="1"/>
</dbReference>
<proteinExistence type="predicted"/>
<reference evidence="2 4" key="1">
    <citation type="journal article" date="2012" name="Nature">
        <title>Algal genomes reveal evolutionary mosaicism and the fate of nucleomorphs.</title>
        <authorList>
            <consortium name="DOE Joint Genome Institute"/>
            <person name="Curtis B.A."/>
            <person name="Tanifuji G."/>
            <person name="Burki F."/>
            <person name="Gruber A."/>
            <person name="Irimia M."/>
            <person name="Maruyama S."/>
            <person name="Arias M.C."/>
            <person name="Ball S.G."/>
            <person name="Gile G.H."/>
            <person name="Hirakawa Y."/>
            <person name="Hopkins J.F."/>
            <person name="Kuo A."/>
            <person name="Rensing S.A."/>
            <person name="Schmutz J."/>
            <person name="Symeonidi A."/>
            <person name="Elias M."/>
            <person name="Eveleigh R.J."/>
            <person name="Herman E.K."/>
            <person name="Klute M.J."/>
            <person name="Nakayama T."/>
            <person name="Obornik M."/>
            <person name="Reyes-Prieto A."/>
            <person name="Armbrust E.V."/>
            <person name="Aves S.J."/>
            <person name="Beiko R.G."/>
            <person name="Coutinho P."/>
            <person name="Dacks J.B."/>
            <person name="Durnford D.G."/>
            <person name="Fast N.M."/>
            <person name="Green B.R."/>
            <person name="Grisdale C.J."/>
            <person name="Hempel F."/>
            <person name="Henrissat B."/>
            <person name="Hoppner M.P."/>
            <person name="Ishida K."/>
            <person name="Kim E."/>
            <person name="Koreny L."/>
            <person name="Kroth P.G."/>
            <person name="Liu Y."/>
            <person name="Malik S.B."/>
            <person name="Maier U.G."/>
            <person name="McRose D."/>
            <person name="Mock T."/>
            <person name="Neilson J.A."/>
            <person name="Onodera N.T."/>
            <person name="Poole A.M."/>
            <person name="Pritham E.J."/>
            <person name="Richards T.A."/>
            <person name="Rocap G."/>
            <person name="Roy S.W."/>
            <person name="Sarai C."/>
            <person name="Schaack S."/>
            <person name="Shirato S."/>
            <person name="Slamovits C.H."/>
            <person name="Spencer D.F."/>
            <person name="Suzuki S."/>
            <person name="Worden A.Z."/>
            <person name="Zauner S."/>
            <person name="Barry K."/>
            <person name="Bell C."/>
            <person name="Bharti A.K."/>
            <person name="Crow J.A."/>
            <person name="Grimwood J."/>
            <person name="Kramer R."/>
            <person name="Lindquist E."/>
            <person name="Lucas S."/>
            <person name="Salamov A."/>
            <person name="McFadden G.I."/>
            <person name="Lane C.E."/>
            <person name="Keeling P.J."/>
            <person name="Gray M.W."/>
            <person name="Grigoriev I.V."/>
            <person name="Archibald J.M."/>
        </authorList>
    </citation>
    <scope>NUCLEOTIDE SEQUENCE</scope>
    <source>
        <strain evidence="2 4">CCMP2712</strain>
    </source>
</reference>
<dbReference type="RefSeq" id="XP_005841762.1">
    <property type="nucleotide sequence ID" value="XM_005841705.1"/>
</dbReference>
<dbReference type="InterPro" id="IPR008914">
    <property type="entry name" value="PEBP"/>
</dbReference>
<feature type="signal peptide" evidence="1">
    <location>
        <begin position="1"/>
        <end position="20"/>
    </location>
</feature>